<evidence type="ECO:0000256" key="7">
    <source>
        <dbReference type="ARBA" id="ARBA00023054"/>
    </source>
</evidence>
<feature type="compositionally biased region" description="Polar residues" evidence="12">
    <location>
        <begin position="1805"/>
        <end position="1818"/>
    </location>
</feature>
<gene>
    <name evidence="16" type="ORF">FOC4_g10012868</name>
</gene>
<keyword evidence="7 11" id="KW-0175">Coiled coil</keyword>
<dbReference type="GO" id="GO:0005886">
    <property type="term" value="C:plasma membrane"/>
    <property type="evidence" value="ECO:0007669"/>
    <property type="project" value="UniProtKB-SubCell"/>
</dbReference>
<dbReference type="InterPro" id="IPR015940">
    <property type="entry name" value="UBA"/>
</dbReference>
<evidence type="ECO:0000313" key="16">
    <source>
        <dbReference type="EMBL" id="EMT68451.1"/>
    </source>
</evidence>
<name>N1RST7_FUSC4</name>
<feature type="compositionally biased region" description="Low complexity" evidence="12">
    <location>
        <begin position="475"/>
        <end position="487"/>
    </location>
</feature>
<feature type="compositionally biased region" description="Pro residues" evidence="12">
    <location>
        <begin position="401"/>
        <end position="415"/>
    </location>
</feature>
<dbReference type="PROSITE" id="PS50030">
    <property type="entry name" value="UBA"/>
    <property type="match status" value="1"/>
</dbReference>
<feature type="domain" description="EH" evidence="14">
    <location>
        <begin position="298"/>
        <end position="389"/>
    </location>
</feature>
<feature type="compositionally biased region" description="Polar residues" evidence="12">
    <location>
        <begin position="1880"/>
        <end position="1891"/>
    </location>
</feature>
<evidence type="ECO:0000256" key="5">
    <source>
        <dbReference type="ARBA" id="ARBA00022583"/>
    </source>
</evidence>
<feature type="compositionally biased region" description="Polar residues" evidence="12">
    <location>
        <begin position="1516"/>
        <end position="1525"/>
    </location>
</feature>
<evidence type="ECO:0000313" key="17">
    <source>
        <dbReference type="Proteomes" id="UP000016929"/>
    </source>
</evidence>
<dbReference type="GO" id="GO:0006897">
    <property type="term" value="P:endocytosis"/>
    <property type="evidence" value="ECO:0007669"/>
    <property type="project" value="UniProtKB-KW"/>
</dbReference>
<keyword evidence="9" id="KW-0963">Cytoplasm</keyword>
<evidence type="ECO:0008006" key="18">
    <source>
        <dbReference type="Google" id="ProtNLM"/>
    </source>
</evidence>
<feature type="domain" description="EF-hand" evidence="15">
    <location>
        <begin position="331"/>
        <end position="366"/>
    </location>
</feature>
<proteinExistence type="predicted"/>
<feature type="compositionally biased region" description="Polar residues" evidence="12">
    <location>
        <begin position="265"/>
        <end position="276"/>
    </location>
</feature>
<dbReference type="OrthoDB" id="524326at2759"/>
<dbReference type="STRING" id="1229665.N1RST7"/>
<dbReference type="InterPro" id="IPR002048">
    <property type="entry name" value="EF_hand_dom"/>
</dbReference>
<evidence type="ECO:0000256" key="9">
    <source>
        <dbReference type="ARBA" id="ARBA00023212"/>
    </source>
</evidence>
<dbReference type="HOGENOM" id="CLU_002006_0_0_1"/>
<comment type="subunit">
    <text evidence="4">Component of the PAN1 actin cytoskeleton-regulatory complex.</text>
</comment>
<feature type="region of interest" description="Disordered" evidence="12">
    <location>
        <begin position="243"/>
        <end position="292"/>
    </location>
</feature>
<feature type="compositionally biased region" description="Polar residues" evidence="12">
    <location>
        <begin position="788"/>
        <end position="813"/>
    </location>
</feature>
<feature type="region of interest" description="Disordered" evidence="12">
    <location>
        <begin position="743"/>
        <end position="931"/>
    </location>
</feature>
<dbReference type="SMART" id="SM00027">
    <property type="entry name" value="EH"/>
    <property type="match status" value="3"/>
</dbReference>
<feature type="compositionally biased region" description="Acidic residues" evidence="12">
    <location>
        <begin position="1765"/>
        <end position="1774"/>
    </location>
</feature>
<dbReference type="Pfam" id="PF12763">
    <property type="entry name" value="EH"/>
    <property type="match status" value="3"/>
</dbReference>
<feature type="region of interest" description="Disordered" evidence="12">
    <location>
        <begin position="368"/>
        <end position="522"/>
    </location>
</feature>
<feature type="compositionally biased region" description="Polar residues" evidence="12">
    <location>
        <begin position="1198"/>
        <end position="1244"/>
    </location>
</feature>
<feature type="domain" description="EH" evidence="14">
    <location>
        <begin position="19"/>
        <end position="95"/>
    </location>
</feature>
<dbReference type="SUPFAM" id="SSF47473">
    <property type="entry name" value="EF-hand"/>
    <property type="match status" value="3"/>
</dbReference>
<reference evidence="17" key="1">
    <citation type="submission" date="2012-09" db="EMBL/GenBank/DDBJ databases">
        <title>Genome sequencing and comparative transcriptomics of race 1 and race 4 of banana pathogen: Fusarium oxysporum f. sp. cubense.</title>
        <authorList>
            <person name="Fang X."/>
            <person name="Huang J."/>
        </authorList>
    </citation>
    <scope>NUCLEOTIDE SEQUENCE [LARGE SCALE GENOMIC DNA]</scope>
    <source>
        <strain evidence="17">race 4</strain>
    </source>
</reference>
<dbReference type="CDD" id="cd14270">
    <property type="entry name" value="UBA"/>
    <property type="match status" value="1"/>
</dbReference>
<dbReference type="PANTHER" id="PTHR11216:SF170">
    <property type="entry name" value="DYNAMIN ASSOCIATED PROTEIN 160, ISOFORM D"/>
    <property type="match status" value="1"/>
</dbReference>
<feature type="region of interest" description="Disordered" evidence="12">
    <location>
        <begin position="943"/>
        <end position="1244"/>
    </location>
</feature>
<feature type="compositionally biased region" description="Acidic residues" evidence="12">
    <location>
        <begin position="971"/>
        <end position="980"/>
    </location>
</feature>
<dbReference type="GO" id="GO:0016197">
    <property type="term" value="P:endosomal transport"/>
    <property type="evidence" value="ECO:0007669"/>
    <property type="project" value="TreeGrafter"/>
</dbReference>
<feature type="compositionally biased region" description="Polar residues" evidence="12">
    <location>
        <begin position="1463"/>
        <end position="1488"/>
    </location>
</feature>
<feature type="region of interest" description="Disordered" evidence="12">
    <location>
        <begin position="1386"/>
        <end position="1406"/>
    </location>
</feature>
<feature type="compositionally biased region" description="Low complexity" evidence="12">
    <location>
        <begin position="711"/>
        <end position="728"/>
    </location>
</feature>
<feature type="compositionally biased region" description="Low complexity" evidence="12">
    <location>
        <begin position="1739"/>
        <end position="1753"/>
    </location>
</feature>
<dbReference type="CDD" id="cd00052">
    <property type="entry name" value="EH"/>
    <property type="match status" value="3"/>
</dbReference>
<dbReference type="EMBL" id="KB726554">
    <property type="protein sequence ID" value="EMT68451.1"/>
    <property type="molecule type" value="Genomic_DNA"/>
</dbReference>
<evidence type="ECO:0000256" key="8">
    <source>
        <dbReference type="ARBA" id="ARBA00023203"/>
    </source>
</evidence>
<feature type="coiled-coil region" evidence="11">
    <location>
        <begin position="679"/>
        <end position="706"/>
    </location>
</feature>
<reference evidence="17" key="2">
    <citation type="journal article" date="2014" name="PLoS ONE">
        <title>Genome and Transcriptome Analysis of the Fungal Pathogen Fusarium oxysporum f. sp. cubense Causing Banana Vascular Wilt Disease.</title>
        <authorList>
            <person name="Guo L."/>
            <person name="Han L."/>
            <person name="Yang L."/>
            <person name="Zeng H."/>
            <person name="Fan D."/>
            <person name="Zhu Y."/>
            <person name="Feng Y."/>
            <person name="Wang G."/>
            <person name="Peng C."/>
            <person name="Jiang X."/>
            <person name="Zhou D."/>
            <person name="Ni P."/>
            <person name="Liang C."/>
            <person name="Liu L."/>
            <person name="Wang J."/>
            <person name="Mao C."/>
            <person name="Fang X."/>
            <person name="Peng M."/>
            <person name="Huang J."/>
        </authorList>
    </citation>
    <scope>NUCLEOTIDE SEQUENCE [LARGE SCALE GENOMIC DNA]</scope>
    <source>
        <strain evidence="17">race 4</strain>
    </source>
</reference>
<feature type="region of interest" description="Disordered" evidence="12">
    <location>
        <begin position="1618"/>
        <end position="1908"/>
    </location>
</feature>
<keyword evidence="17" id="KW-1185">Reference proteome</keyword>
<dbReference type="GO" id="GO:0030479">
    <property type="term" value="C:actin cortical patch"/>
    <property type="evidence" value="ECO:0007669"/>
    <property type="project" value="UniProtKB-SubCell"/>
</dbReference>
<evidence type="ECO:0000256" key="3">
    <source>
        <dbReference type="ARBA" id="ARBA00004413"/>
    </source>
</evidence>
<feature type="compositionally biased region" description="Polar residues" evidence="12">
    <location>
        <begin position="841"/>
        <end position="850"/>
    </location>
</feature>
<dbReference type="InterPro" id="IPR000261">
    <property type="entry name" value="EH_dom"/>
</dbReference>
<dbReference type="InterPro" id="IPR011992">
    <property type="entry name" value="EF-hand-dom_pair"/>
</dbReference>
<evidence type="ECO:0000259" key="14">
    <source>
        <dbReference type="PROSITE" id="PS50031"/>
    </source>
</evidence>
<feature type="compositionally biased region" description="Low complexity" evidence="12">
    <location>
        <begin position="1859"/>
        <end position="1876"/>
    </location>
</feature>
<dbReference type="GO" id="GO:0010008">
    <property type="term" value="C:endosome membrane"/>
    <property type="evidence" value="ECO:0007669"/>
    <property type="project" value="UniProtKB-SubCell"/>
</dbReference>
<dbReference type="SMART" id="SM00054">
    <property type="entry name" value="EFh"/>
    <property type="match status" value="4"/>
</dbReference>
<accession>N1RST7</accession>
<feature type="region of interest" description="Disordered" evidence="12">
    <location>
        <begin position="1418"/>
        <end position="1606"/>
    </location>
</feature>
<comment type="subcellular location">
    <subcellularLocation>
        <location evidence="3">Cell membrane</location>
        <topology evidence="3">Peripheral membrane protein</topology>
        <orientation evidence="3">Cytoplasmic side</orientation>
    </subcellularLocation>
    <subcellularLocation>
        <location evidence="2">Cytoplasm</location>
        <location evidence="2">Cytoskeleton</location>
        <location evidence="2">Actin patch</location>
    </subcellularLocation>
    <subcellularLocation>
        <location evidence="1">Endosome membrane</location>
        <topology evidence="1">Peripheral membrane protein</topology>
        <orientation evidence="1">Cytoplasmic side</orientation>
    </subcellularLocation>
</comment>
<dbReference type="GO" id="GO:0005509">
    <property type="term" value="F:calcium ion binding"/>
    <property type="evidence" value="ECO:0007669"/>
    <property type="project" value="InterPro"/>
</dbReference>
<dbReference type="PROSITE" id="PS50222">
    <property type="entry name" value="EF_HAND_2"/>
    <property type="match status" value="1"/>
</dbReference>
<feature type="coiled-coil region" evidence="11">
    <location>
        <begin position="1354"/>
        <end position="1381"/>
    </location>
</feature>
<evidence type="ECO:0000256" key="10">
    <source>
        <dbReference type="ARBA" id="ARBA00025194"/>
    </source>
</evidence>
<dbReference type="Gene3D" id="1.10.238.10">
    <property type="entry name" value="EF-hand"/>
    <property type="match status" value="3"/>
</dbReference>
<dbReference type="PROSITE" id="PS50031">
    <property type="entry name" value="EH"/>
    <property type="match status" value="3"/>
</dbReference>
<dbReference type="GO" id="GO:0003779">
    <property type="term" value="F:actin binding"/>
    <property type="evidence" value="ECO:0007669"/>
    <property type="project" value="UniProtKB-KW"/>
</dbReference>
<feature type="compositionally biased region" description="Basic and acidic residues" evidence="12">
    <location>
        <begin position="1577"/>
        <end position="1589"/>
    </location>
</feature>
<evidence type="ECO:0000259" key="15">
    <source>
        <dbReference type="PROSITE" id="PS50222"/>
    </source>
</evidence>
<feature type="compositionally biased region" description="Low complexity" evidence="12">
    <location>
        <begin position="1386"/>
        <end position="1403"/>
    </location>
</feature>
<feature type="region of interest" description="Disordered" evidence="12">
    <location>
        <begin position="539"/>
        <end position="569"/>
    </location>
</feature>
<evidence type="ECO:0000256" key="4">
    <source>
        <dbReference type="ARBA" id="ARBA00011159"/>
    </source>
</evidence>
<keyword evidence="9" id="KW-0206">Cytoskeleton</keyword>
<keyword evidence="8" id="KW-0009">Actin-binding</keyword>
<feature type="region of interest" description="Disordered" evidence="12">
    <location>
        <begin position="711"/>
        <end position="731"/>
    </location>
</feature>
<evidence type="ECO:0000256" key="2">
    <source>
        <dbReference type="ARBA" id="ARBA00004134"/>
    </source>
</evidence>
<feature type="domain" description="UBA" evidence="13">
    <location>
        <begin position="1894"/>
        <end position="1928"/>
    </location>
</feature>
<feature type="compositionally biased region" description="Low complexity" evidence="12">
    <location>
        <begin position="1150"/>
        <end position="1162"/>
    </location>
</feature>
<feature type="compositionally biased region" description="Polar residues" evidence="12">
    <location>
        <begin position="1714"/>
        <end position="1732"/>
    </location>
</feature>
<evidence type="ECO:0000259" key="13">
    <source>
        <dbReference type="PROSITE" id="PS50030"/>
    </source>
</evidence>
<keyword evidence="6" id="KW-0967">Endosome</keyword>
<feature type="compositionally biased region" description="Pro residues" evidence="12">
    <location>
        <begin position="1076"/>
        <end position="1090"/>
    </location>
</feature>
<evidence type="ECO:0000256" key="6">
    <source>
        <dbReference type="ARBA" id="ARBA00022753"/>
    </source>
</evidence>
<feature type="compositionally biased region" description="Polar residues" evidence="12">
    <location>
        <begin position="387"/>
        <end position="398"/>
    </location>
</feature>
<keyword evidence="5" id="KW-0254">Endocytosis</keyword>
<organism evidence="16 17">
    <name type="scientific">Fusarium oxysporum f. sp. cubense (strain race 4)</name>
    <name type="common">Panama disease fungus</name>
    <dbReference type="NCBI Taxonomy" id="2502994"/>
    <lineage>
        <taxon>Eukaryota</taxon>
        <taxon>Fungi</taxon>
        <taxon>Dikarya</taxon>
        <taxon>Ascomycota</taxon>
        <taxon>Pezizomycotina</taxon>
        <taxon>Sordariomycetes</taxon>
        <taxon>Hypocreomycetidae</taxon>
        <taxon>Hypocreales</taxon>
        <taxon>Nectriaceae</taxon>
        <taxon>Fusarium</taxon>
        <taxon>Fusarium oxysporum species complex</taxon>
    </lineage>
</organism>
<evidence type="ECO:0000256" key="12">
    <source>
        <dbReference type="SAM" id="MobiDB-lite"/>
    </source>
</evidence>
<feature type="compositionally biased region" description="Acidic residues" evidence="12">
    <location>
        <begin position="1646"/>
        <end position="1655"/>
    </location>
</feature>
<feature type="compositionally biased region" description="Polar residues" evidence="12">
    <location>
        <begin position="1826"/>
        <end position="1843"/>
    </location>
</feature>
<feature type="compositionally biased region" description="Basic and acidic residues" evidence="12">
    <location>
        <begin position="902"/>
        <end position="914"/>
    </location>
</feature>
<dbReference type="Proteomes" id="UP000016929">
    <property type="component" value="Unassembled WGS sequence"/>
</dbReference>
<sequence length="1928" mass="202286">MAADEADKTAPNLNLSPEEKRTYGQLFRQADSDSVGVVVGEIAVRFFHKTGLDSRILGEIWQIADKENRGFLTPAGFGIALRLIGHAQAGREPTPEIALQQAPLPRFDGIVPQVTGAGGIPPPPPVPVSSPPPPAALQAQSTGGPIRIPPLTPEKVAQYTGLFERQPLQGGQLPGDQAKSIFEKSGLPNEALGRIWQLADTEQRGALVLTEFIIAMHLLTSMKTGALRSLPSVLPAGLYEAASRRGPASRQSSTGPGISAIPRQVSGTAQVRTNSPLGRPPMSPQQSGASDWAVTPADKARFDQIYADLDKGNKGYITGEEAVTFFSQSNLPEDSLAQIWDLADTKSQGQLSRDEFAVAMYLIRQQRSGRSVPLPTTLPPNLVPPSMRTQIRPQTATSAFDPPPPLVVQAPPPVPKSALDDLFGLESGTSSPAPPPPAQAPMSTGGSNANDPFAGGSALTPTSPVKPSLTGTGGSSFKPFVPSSSFGRGLTQQPTGGSAGSGQKLPAPSASEDLLSDNDEASKNISGETTELANLSNQISSLSKQTQDVQAKRNTTQNELNQATSQKQNFEQRLAQLRTLYEKEAQDTRALEEQLSNARKETAKLQSECMALEGTYRDTQTQHQQVLAALQADQQENTNLRERIRVVNGEIAQLKPQIEKLKSDARQQKGLVAINKKQLSTTEGERDKLKGEAEELTKSIEDLRLANTGSPASASAQIASPAASTSSANNPFFRRTASTDIMGAFASPPPTKNVSDKSFDDLFGPSFPPSVSATPPPPPQTSFKPQHTGASTASAGSYNTPPAASSPIMSRQATLAADPPAPPESRQISSSFLPFPDHTESLSSSRQVSPPASRADDPLHGSATPVPGDLKASDSPAGVPGAFPGDELDKSEVKDVASAPDDTTRDAVKDEAPKATESADPFGGNDEAKAKADFENAFAAFTTAKNHSKPSPEANKSSAFDSEFPPISELERDEEEESDSSSDNGGFDDNFTPASPPAKPFGEKANAGESPEATHAVPASTSPQPAQGATPPAEPKAPRQQRSGRSVPLPTTLPPNLVPPSMRTQIRPQTATSAFDPPPPLVVQAPPPVPKSALDDLFGLESGTSSPAPPPPAQAPMSTGGSNANDPFAGGSALTPTSPVKPSLTGTGGSSFKPFVPSSSFGRGLTQQPTGGSAGSGQKLPAPSASEDLLSDNDEASKNISGETTELANLSNQISSLSKQTQDVQAKRNTTQNELNQATSQKQNFEQRLAQLRTLYEKEAQDTRALEEQLSNARKETAKLQSECMALEGTYRDTQTQHQQVLAALQADQQENTNLRERIRVVNGEIAQLKPQIEKLKSDARQQKGLVAINKKQLSTTEGERDKLKGEAEELTKSIEDLRLANTGSPASASAQIASPAASTSSANNPFFRRTASTDIMGAFASPPPTKNVSDKSFDDLFGPSFPPSVSATPPPPPQTSFKPQHTGASTASAGSYNTPPAASSPIMSRQATLAADPPAPPESRQISSSFLPFPDHTESLSSSRQVSPPASRADDPLHGSATPVPGDLKASDSPAGVPGAFPGDELDKSEVKDVASAPDDTTRDAVKDEAPKATESADPFGGNDEAKAKADFENAFAAFTTAKNHSKPSPEANKSSAFDSEFPPISELERDEEEESDSSSDNGGFDDNFTPASPPAKPFGEKANAGESPEATHAVPASTSPQPAQGATPPAEPKAPSTEQPSSPATVTESTAQKSSVDDIFGAAATGTAPASQQPAPSNPPQTKGGFEDLDSDFEGLEDAKEGSADEDFANISRSGLDDFNPVFDSSPPGSQTKTESTAFGNESFDFISHSSTGAAQPAVGTNQQKAPEAHDWDAIFSGLDSPSATAAQPASAEKPAGAESHPGQQALNRTLSTESEHDDPILKSLTSMGYKRPEALDALEKYDYDLDKVS</sequence>
<evidence type="ECO:0000256" key="11">
    <source>
        <dbReference type="SAM" id="Coils"/>
    </source>
</evidence>
<protein>
    <recommendedName>
        <fullName evidence="18">Calcium-binding protein</fullName>
    </recommendedName>
</protein>
<comment type="function">
    <text evidence="10">Component of the PAN1 actin cytoskeleton-regulatory complex required for the internalization of endosomes during actin-coupled endocytosis. The complex links the site of endocytosis to the cell membrane-associated actin cytoskeleton. Mediates uptake of external molecules and vacuolar degradation of plasma membrane proteins. Plays a role in the proper organization of the cell membrane-associated actin cytoskeleton and promotes its destabilization.</text>
</comment>
<evidence type="ECO:0000256" key="1">
    <source>
        <dbReference type="ARBA" id="ARBA00004125"/>
    </source>
</evidence>
<feature type="compositionally biased region" description="Polar residues" evidence="12">
    <location>
        <begin position="1062"/>
        <end position="1073"/>
    </location>
</feature>
<dbReference type="PANTHER" id="PTHR11216">
    <property type="entry name" value="EH DOMAIN"/>
    <property type="match status" value="1"/>
</dbReference>
<feature type="domain" description="EH" evidence="14">
    <location>
        <begin position="155"/>
        <end position="245"/>
    </location>
</feature>
<feature type="region of interest" description="Disordered" evidence="12">
    <location>
        <begin position="128"/>
        <end position="148"/>
    </location>
</feature>